<dbReference type="EMBL" id="JARRTL010000006">
    <property type="protein sequence ID" value="MEC0484165.1"/>
    <property type="molecule type" value="Genomic_DNA"/>
</dbReference>
<proteinExistence type="inferred from homology"/>
<dbReference type="RefSeq" id="WP_048354991.1">
    <property type="nucleotide sequence ID" value="NZ_CP023481.1"/>
</dbReference>
<dbReference type="InterPro" id="IPR012349">
    <property type="entry name" value="Split_barrel_FMN-bd"/>
</dbReference>
<feature type="domain" description="Flavin reductase like" evidence="4">
    <location>
        <begin position="15"/>
        <end position="189"/>
    </location>
</feature>
<comment type="cofactor">
    <cofactor evidence="1">
        <name>FMN</name>
        <dbReference type="ChEBI" id="CHEBI:58210"/>
    </cofactor>
</comment>
<evidence type="ECO:0000256" key="1">
    <source>
        <dbReference type="ARBA" id="ARBA00001917"/>
    </source>
</evidence>
<keyword evidence="6" id="KW-0560">Oxidoreductase</keyword>
<dbReference type="InterPro" id="IPR002563">
    <property type="entry name" value="Flavin_Rdtase-like_dom"/>
</dbReference>
<keyword evidence="2" id="KW-0285">Flavoprotein</keyword>
<dbReference type="PATRIC" id="fig|1664069.3.peg.1811"/>
<accession>A0A0J6EH65</accession>
<comment type="caution">
    <text evidence="5">The sequence shown here is derived from an EMBL/GenBank/DDBJ whole genome shotgun (WGS) entry which is preliminary data.</text>
</comment>
<evidence type="ECO:0000313" key="7">
    <source>
        <dbReference type="Proteomes" id="UP000036168"/>
    </source>
</evidence>
<dbReference type="PANTHER" id="PTHR43567">
    <property type="entry name" value="FLAVOREDOXIN-RELATED-RELATED"/>
    <property type="match status" value="1"/>
</dbReference>
<evidence type="ECO:0000313" key="5">
    <source>
        <dbReference type="EMBL" id="KRT90462.1"/>
    </source>
</evidence>
<dbReference type="SUPFAM" id="SSF50475">
    <property type="entry name" value="FMN-binding split barrel"/>
    <property type="match status" value="1"/>
</dbReference>
<evidence type="ECO:0000256" key="2">
    <source>
        <dbReference type="ARBA" id="ARBA00022630"/>
    </source>
</evidence>
<dbReference type="Gene3D" id="2.30.110.10">
    <property type="entry name" value="Electron Transport, Fmn-binding Protein, Chain A"/>
    <property type="match status" value="1"/>
</dbReference>
<dbReference type="InterPro" id="IPR052174">
    <property type="entry name" value="Flavoredoxin"/>
</dbReference>
<evidence type="ECO:0000313" key="8">
    <source>
        <dbReference type="Proteomes" id="UP001341297"/>
    </source>
</evidence>
<evidence type="ECO:0000259" key="4">
    <source>
        <dbReference type="Pfam" id="PF01613"/>
    </source>
</evidence>
<dbReference type="STRING" id="1664069.BGLY_4113"/>
<accession>A0A0J6ESG4</accession>
<dbReference type="PANTHER" id="PTHR43567:SF1">
    <property type="entry name" value="FLAVOREDOXIN"/>
    <property type="match status" value="1"/>
</dbReference>
<evidence type="ECO:0000313" key="6">
    <source>
        <dbReference type="EMBL" id="MEC0484165.1"/>
    </source>
</evidence>
<evidence type="ECO:0000256" key="3">
    <source>
        <dbReference type="ARBA" id="ARBA00038054"/>
    </source>
</evidence>
<keyword evidence="8" id="KW-1185">Reference proteome</keyword>
<dbReference type="EMBL" id="LECW02000045">
    <property type="protein sequence ID" value="KRT90462.1"/>
    <property type="molecule type" value="Genomic_DNA"/>
</dbReference>
<dbReference type="GO" id="GO:0016646">
    <property type="term" value="F:oxidoreductase activity, acting on the CH-NH group of donors, NAD or NADP as acceptor"/>
    <property type="evidence" value="ECO:0007669"/>
    <property type="project" value="UniProtKB-ARBA"/>
</dbReference>
<protein>
    <submittedName>
        <fullName evidence="6">Flavin reductase family protein</fullName>
        <ecNumber evidence="6">1.5.1.-</ecNumber>
    </submittedName>
</protein>
<dbReference type="AlphaFoldDB" id="A0A0J6EH65"/>
<reference evidence="5 7" key="1">
    <citation type="journal article" date="2015" name="Int. J. Syst. Evol. Microbiol.">
        <title>Bacillus glycinifermentans sp. nov., isolated from fermented soybean paste.</title>
        <authorList>
            <person name="Kim S.J."/>
            <person name="Dunlap C.A."/>
            <person name="Kwon S.W."/>
            <person name="Rooney A.P."/>
        </authorList>
    </citation>
    <scope>NUCLEOTIDE SEQUENCE [LARGE SCALE GENOMIC DNA]</scope>
    <source>
        <strain evidence="5 7">GO-13</strain>
    </source>
</reference>
<sequence length="199" mass="22212">MNKRTKEIEPSILYYGTPVILLSTQNEDGSVNLSPLSSSWALGDCVVIGVSTEGKAFENIERQNQCVINVPDPSLWRNVEKLAAFTGKDPVPEAKKRLGFTYCKEKFAAGGLTPAPSQSVKPDRVAECPIQIEAEVKTVRIPEHTPFFAVIETKAVRVHVHENIIKGTNHIDPEKWSPMIYNFRHYFGLGMELGKTFRA</sequence>
<name>A0A0J6EH65_9BACI</name>
<dbReference type="Proteomes" id="UP001341297">
    <property type="component" value="Unassembled WGS sequence"/>
</dbReference>
<dbReference type="Pfam" id="PF01613">
    <property type="entry name" value="Flavin_Reduct"/>
    <property type="match status" value="1"/>
</dbReference>
<reference evidence="5" key="2">
    <citation type="submission" date="2015-10" db="EMBL/GenBank/DDBJ databases">
        <authorList>
            <person name="Gilbert D.G."/>
        </authorList>
    </citation>
    <scope>NUCLEOTIDE SEQUENCE</scope>
    <source>
        <strain evidence="5">GO-13</strain>
    </source>
</reference>
<gene>
    <name evidence="5" type="ORF">AB447_207740</name>
    <name evidence="6" type="ORF">P8828_04740</name>
</gene>
<organism evidence="5 7">
    <name type="scientific">Bacillus glycinifermentans</name>
    <dbReference type="NCBI Taxonomy" id="1664069"/>
    <lineage>
        <taxon>Bacteria</taxon>
        <taxon>Bacillati</taxon>
        <taxon>Bacillota</taxon>
        <taxon>Bacilli</taxon>
        <taxon>Bacillales</taxon>
        <taxon>Bacillaceae</taxon>
        <taxon>Bacillus</taxon>
    </lineage>
</organism>
<dbReference type="Proteomes" id="UP000036168">
    <property type="component" value="Unassembled WGS sequence"/>
</dbReference>
<dbReference type="OrthoDB" id="9794638at2"/>
<dbReference type="GO" id="GO:0010181">
    <property type="term" value="F:FMN binding"/>
    <property type="evidence" value="ECO:0007669"/>
    <property type="project" value="InterPro"/>
</dbReference>
<comment type="similarity">
    <text evidence="3">Belongs to the flavoredoxin family.</text>
</comment>
<dbReference type="EC" id="1.5.1.-" evidence="6"/>
<reference evidence="6 8" key="3">
    <citation type="submission" date="2023-03" db="EMBL/GenBank/DDBJ databases">
        <title>Agriculturally important microbes genome sequencing.</title>
        <authorList>
            <person name="Dunlap C."/>
        </authorList>
    </citation>
    <scope>NUCLEOTIDE SEQUENCE [LARGE SCALE GENOMIC DNA]</scope>
    <source>
        <strain evidence="6 8">CBP-3203</strain>
    </source>
</reference>